<reference evidence="2" key="1">
    <citation type="journal article" date="2020" name="mSystems">
        <title>Genome- and Community-Level Interaction Insights into Carbon Utilization and Element Cycling Functions of Hydrothermarchaeota in Hydrothermal Sediment.</title>
        <authorList>
            <person name="Zhou Z."/>
            <person name="Liu Y."/>
            <person name="Xu W."/>
            <person name="Pan J."/>
            <person name="Luo Z.H."/>
            <person name="Li M."/>
        </authorList>
    </citation>
    <scope>NUCLEOTIDE SEQUENCE [LARGE SCALE GENOMIC DNA]</scope>
    <source>
        <strain evidence="2">SpSt-1088</strain>
    </source>
</reference>
<name>A0A7C5U5H5_9BACT</name>
<dbReference type="EMBL" id="DRXW01000266">
    <property type="protein sequence ID" value="HHR34162.1"/>
    <property type="molecule type" value="Genomic_DNA"/>
</dbReference>
<dbReference type="SMART" id="SM00267">
    <property type="entry name" value="GGDEF"/>
    <property type="match status" value="1"/>
</dbReference>
<dbReference type="PROSITE" id="PS50887">
    <property type="entry name" value="GGDEF"/>
    <property type="match status" value="1"/>
</dbReference>
<dbReference type="SUPFAM" id="SSF55073">
    <property type="entry name" value="Nucleotide cyclase"/>
    <property type="match status" value="1"/>
</dbReference>
<comment type="caution">
    <text evidence="2">The sequence shown here is derived from an EMBL/GenBank/DDBJ whole genome shotgun (WGS) entry which is preliminary data.</text>
</comment>
<protein>
    <submittedName>
        <fullName evidence="2">GGDEF domain-containing protein</fullName>
    </submittedName>
</protein>
<dbReference type="Gene3D" id="3.40.50.300">
    <property type="entry name" value="P-loop containing nucleotide triphosphate hydrolases"/>
    <property type="match status" value="1"/>
</dbReference>
<dbReference type="CDD" id="cd01949">
    <property type="entry name" value="GGDEF"/>
    <property type="match status" value="1"/>
</dbReference>
<gene>
    <name evidence="2" type="ORF">ENM46_04375</name>
</gene>
<evidence type="ECO:0000259" key="1">
    <source>
        <dbReference type="PROSITE" id="PS50887"/>
    </source>
</evidence>
<accession>A0A7C5U5H5</accession>
<evidence type="ECO:0000313" key="2">
    <source>
        <dbReference type="EMBL" id="HHR34162.1"/>
    </source>
</evidence>
<dbReference type="Pfam" id="PF00990">
    <property type="entry name" value="GGDEF"/>
    <property type="match status" value="1"/>
</dbReference>
<dbReference type="FunFam" id="3.30.70.270:FF:000001">
    <property type="entry name" value="Diguanylate cyclase domain protein"/>
    <property type="match status" value="1"/>
</dbReference>
<dbReference type="Gene3D" id="3.30.70.270">
    <property type="match status" value="1"/>
</dbReference>
<dbReference type="InterPro" id="IPR027417">
    <property type="entry name" value="P-loop_NTPase"/>
</dbReference>
<sequence>MEILQFLRDTYWSTDYLVEKNGSIKLAKFVSNNLIEKTSSIVLLTKSLKNVPNILIPEEFFFYGERESIFIYDIKDYNGITQHNDYGMDSTKLSFGILKILKNLLHLPKSIFPMVGIDDFIVLNGEIFMFLPIVDRYDELFKIMHSRGAINKSVFFPPEYPVSQNNSVQGLIYVFGKALLQIIQGKHVDERVSEILLKMVAEEPQLRTFDENLLLSYRSLSDKCNILLGKIERDELHQISDFINIKEHVFLGIVGPQRIGKTTLLNDVKSMLKERTKHFIQATDVSDFIVQFLQIYSEIIDEELVKNLMACLENNCKVDVLLLYLIEAFSQINEDFFVIVDDYQERNDEFKAFLEKLYSVCVNSNLNNPVKVFAFSTDDYKEFVQRIYLSPFDKEKILTLVKNSIGKVRNLEALVEWLKIVSHGLVGVLIESLRFLVDSGALYKDGDSYVFDQESLELNQSKDFVYITLKEFENTDYRYLALLGQKFTKEDIYLLEKLIDSNIKLDRLFEKGILYSEYGSYRFVLREYWECMYEMISEEERRFYHSLLAKFQTSLDKRAWHLEVSGNKIGAIVTYLRYIRKAIQNYESYSTIKKMLEYVQTQLGGRESYAFLSLSVQFAEVFGDVAFAESIQIPEKRLYDLLSIRKCFAIADFDNLIKLAKSTVRYSDFGEYYKTYMELFATYRKYSRRGINKQSLQQIVSRIKIKNSNQALLVGNVYFLLSLLTTESREKIKLLKESERIFREYRILHKLPYVYNNLAVATFSVPLQVKYFEKAVRVADELGIPTRGFHPKANLLSLKLTCGKLQDFLFELQDLKYKTKILKINDTLGFLLSLESFYYAYNNNGMKAIETINETYGINYNMAMIYKLVIFALLRNFLAMKESINTLNQNNIQKFDEYRPLVEFLKSYGCPGEFEKKGIEFLNSNIYYFREEILSVFGYELAKFAPERVKKELERLEKNNTLNQEFIPLALVYEGWGNFYRAMENNYMADNYYKKAAMIFKDIGMNGAYQRIIDTYKLPVKIIDVSSNTYSQVQEIITALKVIEPTTEVETVLNYFLSKLYNIIPAQVAVIALEDKILEQNFIVDLSTSSQSRDFQVEDSENRLNVAPLMVSLSIRIDNYAKVKLVLEDQSLYFSQDYVDILSNLLGNIEKGLVITLKEVLSIRRALVDPLTKVYTRYFFQEILEFFFSSVADFGGSISVIMCDIDNFKKINDTYGHLTGDQVLKNVARIIRDNIRKTDYVARFGGEEFVILLPDSKAKDATAVAERVRELVSNMNAFPFNVTISLGVAEFDADFKNSLGLIQCADIALYEAKHTGKNKTVIYQKGMTGGLNA</sequence>
<dbReference type="PANTHER" id="PTHR45138:SF9">
    <property type="entry name" value="DIGUANYLATE CYCLASE DGCM-RELATED"/>
    <property type="match status" value="1"/>
</dbReference>
<dbReference type="NCBIfam" id="TIGR00254">
    <property type="entry name" value="GGDEF"/>
    <property type="match status" value="1"/>
</dbReference>
<proteinExistence type="predicted"/>
<dbReference type="InterPro" id="IPR043128">
    <property type="entry name" value="Rev_trsase/Diguanyl_cyclase"/>
</dbReference>
<feature type="domain" description="GGDEF" evidence="1">
    <location>
        <begin position="1196"/>
        <end position="1325"/>
    </location>
</feature>
<organism evidence="2">
    <name type="scientific">Fervidobacterium nodosum</name>
    <dbReference type="NCBI Taxonomy" id="2424"/>
    <lineage>
        <taxon>Bacteria</taxon>
        <taxon>Thermotogati</taxon>
        <taxon>Thermotogota</taxon>
        <taxon>Thermotogae</taxon>
        <taxon>Thermotogales</taxon>
        <taxon>Fervidobacteriaceae</taxon>
        <taxon>Fervidobacterium</taxon>
    </lineage>
</organism>
<dbReference type="PANTHER" id="PTHR45138">
    <property type="entry name" value="REGULATORY COMPONENTS OF SENSORY TRANSDUCTION SYSTEM"/>
    <property type="match status" value="1"/>
</dbReference>
<dbReference type="InterPro" id="IPR029787">
    <property type="entry name" value="Nucleotide_cyclase"/>
</dbReference>
<dbReference type="InterPro" id="IPR000160">
    <property type="entry name" value="GGDEF_dom"/>
</dbReference>
<dbReference type="InterPro" id="IPR050469">
    <property type="entry name" value="Diguanylate_Cyclase"/>
</dbReference>
<dbReference type="SUPFAM" id="SSF52540">
    <property type="entry name" value="P-loop containing nucleoside triphosphate hydrolases"/>
    <property type="match status" value="1"/>
</dbReference>
<dbReference type="GO" id="GO:0052621">
    <property type="term" value="F:diguanylate cyclase activity"/>
    <property type="evidence" value="ECO:0007669"/>
    <property type="project" value="TreeGrafter"/>
</dbReference>